<dbReference type="RefSeq" id="WP_338780492.1">
    <property type="nucleotide sequence ID" value="NZ_CP147407.1"/>
</dbReference>
<dbReference type="NCBIfam" id="NF041642">
    <property type="entry name" value="RAxF_45"/>
    <property type="match status" value="1"/>
</dbReference>
<dbReference type="EMBL" id="CP147407">
    <property type="protein sequence ID" value="WXB97812.1"/>
    <property type="molecule type" value="Genomic_DNA"/>
</dbReference>
<protein>
    <submittedName>
        <fullName evidence="1">RAxF-45 family protein</fullName>
    </submittedName>
</protein>
<organism evidence="1 2">
    <name type="scientific">Metabacillus sediminis</name>
    <dbReference type="NCBI Taxonomy" id="3117746"/>
    <lineage>
        <taxon>Bacteria</taxon>
        <taxon>Bacillati</taxon>
        <taxon>Bacillota</taxon>
        <taxon>Bacilli</taxon>
        <taxon>Bacillales</taxon>
        <taxon>Bacillaceae</taxon>
        <taxon>Metabacillus</taxon>
    </lineage>
</organism>
<accession>A0ABZ2NJ27</accession>
<sequence length="44" mass="4949">MKRSVIALAERLSFLYLCRAIFHDAAANGISLSFFRNCIAEPEC</sequence>
<gene>
    <name evidence="1" type="ORF">WCV65_04860</name>
</gene>
<dbReference type="Proteomes" id="UP001377337">
    <property type="component" value="Chromosome"/>
</dbReference>
<evidence type="ECO:0000313" key="2">
    <source>
        <dbReference type="Proteomes" id="UP001377337"/>
    </source>
</evidence>
<proteinExistence type="predicted"/>
<evidence type="ECO:0000313" key="1">
    <source>
        <dbReference type="EMBL" id="WXB97812.1"/>
    </source>
</evidence>
<reference evidence="1 2" key="1">
    <citation type="submission" date="2024-02" db="EMBL/GenBank/DDBJ databases">
        <title>Seven novel Bacillus-like species.</title>
        <authorList>
            <person name="Liu G."/>
        </authorList>
    </citation>
    <scope>NUCLEOTIDE SEQUENCE [LARGE SCALE GENOMIC DNA]</scope>
    <source>
        <strain evidence="1 2">FJAT-52054</strain>
    </source>
</reference>
<name>A0ABZ2NJ27_9BACI</name>
<dbReference type="InterPro" id="IPR048146">
    <property type="entry name" value="RAxF_45-like"/>
</dbReference>
<keyword evidence="2" id="KW-1185">Reference proteome</keyword>